<protein>
    <submittedName>
        <fullName evidence="1">Uncharacterized protein</fullName>
    </submittedName>
</protein>
<dbReference type="AlphaFoldDB" id="A0A2G5CXQ8"/>
<dbReference type="Proteomes" id="UP000230069">
    <property type="component" value="Unassembled WGS sequence"/>
</dbReference>
<proteinExistence type="predicted"/>
<organism evidence="1 2">
    <name type="scientific">Aquilegia coerulea</name>
    <name type="common">Rocky mountain columbine</name>
    <dbReference type="NCBI Taxonomy" id="218851"/>
    <lineage>
        <taxon>Eukaryota</taxon>
        <taxon>Viridiplantae</taxon>
        <taxon>Streptophyta</taxon>
        <taxon>Embryophyta</taxon>
        <taxon>Tracheophyta</taxon>
        <taxon>Spermatophyta</taxon>
        <taxon>Magnoliopsida</taxon>
        <taxon>Ranunculales</taxon>
        <taxon>Ranunculaceae</taxon>
        <taxon>Thalictroideae</taxon>
        <taxon>Aquilegia</taxon>
    </lineage>
</organism>
<gene>
    <name evidence="1" type="ORF">AQUCO_03400148v1</name>
</gene>
<accession>A0A2G5CXQ8</accession>
<evidence type="ECO:0000313" key="2">
    <source>
        <dbReference type="Proteomes" id="UP000230069"/>
    </source>
</evidence>
<name>A0A2G5CXQ8_AQUCA</name>
<dbReference type="InParanoid" id="A0A2G5CXQ8"/>
<sequence length="116" mass="12829">MNLGFSTFDSCFCSSFFDIFNASLHLSVPRQAIQYASSEVLRTAQECVHAPALPCPLSISSPNQAPASVSRREHGLLPVQPSVFQHKKSNCSQPRSSDVSPVQICLQYFRQLIQKS</sequence>
<keyword evidence="2" id="KW-1185">Reference proteome</keyword>
<dbReference type="EMBL" id="KZ305051">
    <property type="protein sequence ID" value="PIA36048.1"/>
    <property type="molecule type" value="Genomic_DNA"/>
</dbReference>
<reference evidence="1 2" key="1">
    <citation type="submission" date="2017-09" db="EMBL/GenBank/DDBJ databases">
        <title>WGS assembly of Aquilegia coerulea Goldsmith.</title>
        <authorList>
            <person name="Hodges S."/>
            <person name="Kramer E."/>
            <person name="Nordborg M."/>
            <person name="Tomkins J."/>
            <person name="Borevitz J."/>
            <person name="Derieg N."/>
            <person name="Yan J."/>
            <person name="Mihaltcheva S."/>
            <person name="Hayes R.D."/>
            <person name="Rokhsar D."/>
        </authorList>
    </citation>
    <scope>NUCLEOTIDE SEQUENCE [LARGE SCALE GENOMIC DNA]</scope>
    <source>
        <strain evidence="2">cv. Goldsmith</strain>
    </source>
</reference>
<evidence type="ECO:0000313" key="1">
    <source>
        <dbReference type="EMBL" id="PIA36048.1"/>
    </source>
</evidence>